<dbReference type="Proteomes" id="UP000011083">
    <property type="component" value="Unassembled WGS sequence"/>
</dbReference>
<dbReference type="Gene3D" id="2.30.29.30">
    <property type="entry name" value="Pleckstrin-homology domain (PH domain)/Phosphotyrosine-binding domain (PTB)"/>
    <property type="match status" value="1"/>
</dbReference>
<dbReference type="OrthoDB" id="20915at2759"/>
<dbReference type="SMART" id="SM00233">
    <property type="entry name" value="PH"/>
    <property type="match status" value="1"/>
</dbReference>
<evidence type="ECO:0000259" key="2">
    <source>
        <dbReference type="PROSITE" id="PS50003"/>
    </source>
</evidence>
<evidence type="ECO:0000313" key="3">
    <source>
        <dbReference type="EMBL" id="ELR20762.1"/>
    </source>
</evidence>
<accession>L8H6A4</accession>
<feature type="region of interest" description="Disordered" evidence="1">
    <location>
        <begin position="171"/>
        <end position="243"/>
    </location>
</feature>
<dbReference type="InterPro" id="IPR001849">
    <property type="entry name" value="PH_domain"/>
</dbReference>
<dbReference type="RefSeq" id="XP_004344165.1">
    <property type="nucleotide sequence ID" value="XM_004344115.1"/>
</dbReference>
<organism evidence="3 4">
    <name type="scientific">Acanthamoeba castellanii (strain ATCC 30010 / Neff)</name>
    <dbReference type="NCBI Taxonomy" id="1257118"/>
    <lineage>
        <taxon>Eukaryota</taxon>
        <taxon>Amoebozoa</taxon>
        <taxon>Discosea</taxon>
        <taxon>Longamoebia</taxon>
        <taxon>Centramoebida</taxon>
        <taxon>Acanthamoebidae</taxon>
        <taxon>Acanthamoeba</taxon>
    </lineage>
</organism>
<dbReference type="EMBL" id="KB007909">
    <property type="protein sequence ID" value="ELR20762.1"/>
    <property type="molecule type" value="Genomic_DNA"/>
</dbReference>
<feature type="compositionally biased region" description="Basic and acidic residues" evidence="1">
    <location>
        <begin position="210"/>
        <end position="229"/>
    </location>
</feature>
<dbReference type="InterPro" id="IPR011993">
    <property type="entry name" value="PH-like_dom_sf"/>
</dbReference>
<protein>
    <submittedName>
        <fullName evidence="3">PH domain containing protein</fullName>
    </submittedName>
</protein>
<gene>
    <name evidence="3" type="ORF">ACA1_055280</name>
</gene>
<proteinExistence type="predicted"/>
<dbReference type="GeneID" id="14921632"/>
<dbReference type="InterPro" id="IPR051707">
    <property type="entry name" value="PI-Interact_SigTrans_Reg"/>
</dbReference>
<dbReference type="Pfam" id="PF00169">
    <property type="entry name" value="PH"/>
    <property type="match status" value="1"/>
</dbReference>
<dbReference type="PROSITE" id="PS50003">
    <property type="entry name" value="PH_DOMAIN"/>
    <property type="match status" value="1"/>
</dbReference>
<sequence length="268" mass="30605">MLFSPFLRKKNPQPPFIGVDVFAPQDVVQRGWLWKRGALNKGFKRRWFVLTCGGELFYYKSDRHSRCQNFIPLLDSVVKWNEWSPQFEVTMAERVYVMTASSVLEAGLWVNWLRHFTTCNNRENLSIEQAEAFLANNAQAQCALEEQDRRHQEQAALALAARRRRVVTRAASADCLQRPPKAPASNPRLAVADMADDQGRARRLRASAPECRRDHQTEEDFEATKRDEAGDSLPISASPQPPCRNALLTLAAAGHHREKFKRMRSTSN</sequence>
<feature type="domain" description="PH" evidence="2">
    <location>
        <begin position="26"/>
        <end position="118"/>
    </location>
</feature>
<dbReference type="PANTHER" id="PTHR14336">
    <property type="entry name" value="TANDEM PH DOMAIN CONTAINING PROTEIN"/>
    <property type="match status" value="1"/>
</dbReference>
<keyword evidence="4" id="KW-1185">Reference proteome</keyword>
<name>L8H6A4_ACACF</name>
<evidence type="ECO:0000256" key="1">
    <source>
        <dbReference type="SAM" id="MobiDB-lite"/>
    </source>
</evidence>
<dbReference type="AlphaFoldDB" id="L8H6A4"/>
<reference evidence="3 4" key="1">
    <citation type="journal article" date="2013" name="Genome Biol.">
        <title>Genome of Acanthamoeba castellanii highlights extensive lateral gene transfer and early evolution of tyrosine kinase signaling.</title>
        <authorList>
            <person name="Clarke M."/>
            <person name="Lohan A.J."/>
            <person name="Liu B."/>
            <person name="Lagkouvardos I."/>
            <person name="Roy S."/>
            <person name="Zafar N."/>
            <person name="Bertelli C."/>
            <person name="Schilde C."/>
            <person name="Kianianmomeni A."/>
            <person name="Burglin T.R."/>
            <person name="Frech C."/>
            <person name="Turcotte B."/>
            <person name="Kopec K.O."/>
            <person name="Synnott J.M."/>
            <person name="Choo C."/>
            <person name="Paponov I."/>
            <person name="Finkler A."/>
            <person name="Soon Heng Tan C."/>
            <person name="Hutchins A.P."/>
            <person name="Weinmeier T."/>
            <person name="Rattei T."/>
            <person name="Chu J.S."/>
            <person name="Gimenez G."/>
            <person name="Irimia M."/>
            <person name="Rigden D.J."/>
            <person name="Fitzpatrick D.A."/>
            <person name="Lorenzo-Morales J."/>
            <person name="Bateman A."/>
            <person name="Chiu C.H."/>
            <person name="Tang P."/>
            <person name="Hegemann P."/>
            <person name="Fromm H."/>
            <person name="Raoult D."/>
            <person name="Greub G."/>
            <person name="Miranda-Saavedra D."/>
            <person name="Chen N."/>
            <person name="Nash P."/>
            <person name="Ginger M.L."/>
            <person name="Horn M."/>
            <person name="Schaap P."/>
            <person name="Caler L."/>
            <person name="Loftus B."/>
        </authorList>
    </citation>
    <scope>NUCLEOTIDE SEQUENCE [LARGE SCALE GENOMIC DNA]</scope>
    <source>
        <strain evidence="3 4">Neff</strain>
    </source>
</reference>
<evidence type="ECO:0000313" key="4">
    <source>
        <dbReference type="Proteomes" id="UP000011083"/>
    </source>
</evidence>
<dbReference type="VEuPathDB" id="AmoebaDB:ACA1_055280"/>
<dbReference type="KEGG" id="acan:ACA1_055280"/>
<dbReference type="SUPFAM" id="SSF50729">
    <property type="entry name" value="PH domain-like"/>
    <property type="match status" value="1"/>
</dbReference>